<gene>
    <name evidence="8" type="ORF">SM757_16645</name>
</gene>
<keyword evidence="5" id="KW-0560">Oxidoreductase</keyword>
<keyword evidence="4" id="KW-0479">Metal-binding</keyword>
<evidence type="ECO:0000313" key="9">
    <source>
        <dbReference type="Proteomes" id="UP001293718"/>
    </source>
</evidence>
<organism evidence="8 9">
    <name type="scientific">Azohydromonas lata</name>
    <dbReference type="NCBI Taxonomy" id="45677"/>
    <lineage>
        <taxon>Bacteria</taxon>
        <taxon>Pseudomonadati</taxon>
        <taxon>Pseudomonadota</taxon>
        <taxon>Betaproteobacteria</taxon>
        <taxon>Burkholderiales</taxon>
        <taxon>Sphaerotilaceae</taxon>
        <taxon>Azohydromonas</taxon>
    </lineage>
</organism>
<comment type="caution">
    <text evidence="8">The sequence shown here is derived from an EMBL/GenBank/DDBJ whole genome shotgun (WGS) entry which is preliminary data.</text>
</comment>
<dbReference type="Pfam" id="PF00067">
    <property type="entry name" value="p450"/>
    <property type="match status" value="1"/>
</dbReference>
<dbReference type="SUPFAM" id="SSF48264">
    <property type="entry name" value="Cytochrome P450"/>
    <property type="match status" value="1"/>
</dbReference>
<sequence length="420" mass="47097">MRRIPQVSGWDQSLAFLADPYRFIARNCRQLRSEVVQARLLLRQTLCFTGPRAAELFYNESLFCRAGAAPEPLRATLFGKGGVQGLDGAAHRRRKALFMRVLAPEQVAALVRQVSHEWEHELARWAEQPRVPLYAALHPMLTRAVCHWAGVPLAPAQVALRTRELVALFDQATGPPLSHLHSRLARMALESWLAHLLAEARAGRVELPEGSAAEAVALHRDEDGKVLRPRIAAVELINLLRPTVAVSVFITQAAHALHMAPQCREPLSDSLAGGDMRYAQAFVQEVRRWYPFFPAVAARVRHDFEWQGYHFSRGELALLDLYGTNHDPRSWDDADEFRPQRFLARKPGAYDFIPQGGAEPHAHHRCPGEGVAIALMMLSLDWLLHRMRCEVPQQDLSLDMSRLPALPRDGLLISGVQALS</sequence>
<keyword evidence="3" id="KW-0349">Heme</keyword>
<name>A0ABU5IHW4_9BURK</name>
<dbReference type="InterPro" id="IPR001128">
    <property type="entry name" value="Cyt_P450"/>
</dbReference>
<reference evidence="8 9" key="1">
    <citation type="submission" date="2023-11" db="EMBL/GenBank/DDBJ databases">
        <title>Draft genome of Azohydromonas lata strain H1 (DSM1123), a polyhydroxyalkanoate producer.</title>
        <authorList>
            <person name="Traversa D."/>
            <person name="D'Addabbo P."/>
            <person name="Pazzani C."/>
            <person name="Manzari C."/>
            <person name="Chiara M."/>
            <person name="Scrascia M."/>
        </authorList>
    </citation>
    <scope>NUCLEOTIDE SEQUENCE [LARGE SCALE GENOMIC DNA]</scope>
    <source>
        <strain evidence="8 9">H1</strain>
    </source>
</reference>
<keyword evidence="6" id="KW-0408">Iron</keyword>
<dbReference type="InterPro" id="IPR036396">
    <property type="entry name" value="Cyt_P450_sf"/>
</dbReference>
<dbReference type="InterPro" id="IPR002401">
    <property type="entry name" value="Cyt_P450_E_grp-I"/>
</dbReference>
<evidence type="ECO:0000256" key="4">
    <source>
        <dbReference type="ARBA" id="ARBA00022723"/>
    </source>
</evidence>
<dbReference type="Proteomes" id="UP001293718">
    <property type="component" value="Unassembled WGS sequence"/>
</dbReference>
<protein>
    <submittedName>
        <fullName evidence="8">Cytochrome P450</fullName>
    </submittedName>
</protein>
<dbReference type="PRINTS" id="PR00463">
    <property type="entry name" value="EP450I"/>
</dbReference>
<evidence type="ECO:0000256" key="5">
    <source>
        <dbReference type="ARBA" id="ARBA00023002"/>
    </source>
</evidence>
<comment type="similarity">
    <text evidence="2">Belongs to the cytochrome P450 family.</text>
</comment>
<keyword evidence="9" id="KW-1185">Reference proteome</keyword>
<evidence type="ECO:0000256" key="1">
    <source>
        <dbReference type="ARBA" id="ARBA00001971"/>
    </source>
</evidence>
<evidence type="ECO:0000256" key="3">
    <source>
        <dbReference type="ARBA" id="ARBA00022617"/>
    </source>
</evidence>
<dbReference type="Gene3D" id="1.10.630.10">
    <property type="entry name" value="Cytochrome P450"/>
    <property type="match status" value="1"/>
</dbReference>
<accession>A0ABU5IHW4</accession>
<proteinExistence type="inferred from homology"/>
<evidence type="ECO:0000313" key="8">
    <source>
        <dbReference type="EMBL" id="MDZ5458205.1"/>
    </source>
</evidence>
<dbReference type="EMBL" id="JAXOJX010000027">
    <property type="protein sequence ID" value="MDZ5458205.1"/>
    <property type="molecule type" value="Genomic_DNA"/>
</dbReference>
<evidence type="ECO:0000256" key="2">
    <source>
        <dbReference type="ARBA" id="ARBA00010617"/>
    </source>
</evidence>
<dbReference type="PANTHER" id="PTHR24286">
    <property type="entry name" value="CYTOCHROME P450 26"/>
    <property type="match status" value="1"/>
</dbReference>
<dbReference type="CDD" id="cd11067">
    <property type="entry name" value="CYP152"/>
    <property type="match status" value="1"/>
</dbReference>
<evidence type="ECO:0000256" key="6">
    <source>
        <dbReference type="ARBA" id="ARBA00023004"/>
    </source>
</evidence>
<evidence type="ECO:0000256" key="7">
    <source>
        <dbReference type="ARBA" id="ARBA00023033"/>
    </source>
</evidence>
<dbReference type="RefSeq" id="WP_322466349.1">
    <property type="nucleotide sequence ID" value="NZ_JAXOJX010000027.1"/>
</dbReference>
<keyword evidence="7" id="KW-0503">Monooxygenase</keyword>
<dbReference type="PANTHER" id="PTHR24286:SF24">
    <property type="entry name" value="LANOSTEROL 14-ALPHA DEMETHYLASE"/>
    <property type="match status" value="1"/>
</dbReference>
<comment type="cofactor">
    <cofactor evidence="1">
        <name>heme</name>
        <dbReference type="ChEBI" id="CHEBI:30413"/>
    </cofactor>
</comment>